<keyword evidence="4" id="KW-1185">Reference proteome</keyword>
<protein>
    <recommendedName>
        <fullName evidence="5">Secreted protein</fullName>
    </recommendedName>
</protein>
<evidence type="ECO:0000256" key="2">
    <source>
        <dbReference type="SAM" id="SignalP"/>
    </source>
</evidence>
<dbReference type="RefSeq" id="WP_209377532.1">
    <property type="nucleotide sequence ID" value="NZ_JAGIZB010000001.1"/>
</dbReference>
<evidence type="ECO:0000313" key="3">
    <source>
        <dbReference type="EMBL" id="MBP0443323.1"/>
    </source>
</evidence>
<feature type="compositionally biased region" description="Polar residues" evidence="1">
    <location>
        <begin position="29"/>
        <end position="43"/>
    </location>
</feature>
<keyword evidence="2" id="KW-0732">Signal</keyword>
<accession>A0ABS4A8J9</accession>
<evidence type="ECO:0008006" key="5">
    <source>
        <dbReference type="Google" id="ProtNLM"/>
    </source>
</evidence>
<organism evidence="3 4">
    <name type="scientific">Pararoseomonas baculiformis</name>
    <dbReference type="NCBI Taxonomy" id="2820812"/>
    <lineage>
        <taxon>Bacteria</taxon>
        <taxon>Pseudomonadati</taxon>
        <taxon>Pseudomonadota</taxon>
        <taxon>Alphaproteobacteria</taxon>
        <taxon>Acetobacterales</taxon>
        <taxon>Acetobacteraceae</taxon>
        <taxon>Pararoseomonas</taxon>
    </lineage>
</organism>
<feature type="region of interest" description="Disordered" evidence="1">
    <location>
        <begin position="29"/>
        <end position="62"/>
    </location>
</feature>
<feature type="chain" id="PRO_5045874979" description="Secreted protein" evidence="2">
    <location>
        <begin position="23"/>
        <end position="178"/>
    </location>
</feature>
<feature type="signal peptide" evidence="2">
    <location>
        <begin position="1"/>
        <end position="22"/>
    </location>
</feature>
<gene>
    <name evidence="3" type="ORF">J8J14_00905</name>
</gene>
<evidence type="ECO:0000256" key="1">
    <source>
        <dbReference type="SAM" id="MobiDB-lite"/>
    </source>
</evidence>
<reference evidence="3 4" key="1">
    <citation type="submission" date="2021-03" db="EMBL/GenBank/DDBJ databases">
        <authorList>
            <person name="So Y."/>
        </authorList>
    </citation>
    <scope>NUCLEOTIDE SEQUENCE [LARGE SCALE GENOMIC DNA]</scope>
    <source>
        <strain evidence="3 4">SSH11</strain>
    </source>
</reference>
<comment type="caution">
    <text evidence="3">The sequence shown here is derived from an EMBL/GenBank/DDBJ whole genome shotgun (WGS) entry which is preliminary data.</text>
</comment>
<proteinExistence type="predicted"/>
<evidence type="ECO:0000313" key="4">
    <source>
        <dbReference type="Proteomes" id="UP000681594"/>
    </source>
</evidence>
<dbReference type="Proteomes" id="UP000681594">
    <property type="component" value="Unassembled WGS sequence"/>
</dbReference>
<name>A0ABS4A8J9_9PROT</name>
<sequence length="178" mass="19126">MRAKLPLLAALPAMGLALLSFAQVQAQTTQPETARQNQATPGQAPTVADPNPHTPTPRAPDMPTYLGMLEKAEQDLRQQIARTEGGVQPTQNGAMSPDIIHLMQVARNSWQIAERAPQPFAGGDAHTRAMQEMRHRVSEIDHQRPTLPPPEAISAARGVLQSLESLRQAAASSPAARG</sequence>
<dbReference type="EMBL" id="JAGIZB010000001">
    <property type="protein sequence ID" value="MBP0443323.1"/>
    <property type="molecule type" value="Genomic_DNA"/>
</dbReference>